<protein>
    <submittedName>
        <fullName evidence="1">Uncharacterized protein</fullName>
    </submittedName>
</protein>
<evidence type="ECO:0000313" key="1">
    <source>
        <dbReference type="EMBL" id="MDR6781799.1"/>
    </source>
</evidence>
<accession>A0ACC6KRK7</accession>
<name>A0ACC6KRK7_9SPHI</name>
<reference evidence="1" key="1">
    <citation type="submission" date="2023-07" db="EMBL/GenBank/DDBJ databases">
        <title>Sorghum-associated microbial communities from plants grown in Nebraska, USA.</title>
        <authorList>
            <person name="Schachtman D."/>
        </authorList>
    </citation>
    <scope>NUCLEOTIDE SEQUENCE</scope>
    <source>
        <strain evidence="1">2697</strain>
    </source>
</reference>
<comment type="caution">
    <text evidence="1">The sequence shown here is derived from an EMBL/GenBank/DDBJ whole genome shotgun (WGS) entry which is preliminary data.</text>
</comment>
<dbReference type="Proteomes" id="UP001246858">
    <property type="component" value="Unassembled WGS sequence"/>
</dbReference>
<gene>
    <name evidence="1" type="ORF">J2X78_000351</name>
</gene>
<organism evidence="1 2">
    <name type="scientific">Pedobacter africanus</name>
    <dbReference type="NCBI Taxonomy" id="151894"/>
    <lineage>
        <taxon>Bacteria</taxon>
        <taxon>Pseudomonadati</taxon>
        <taxon>Bacteroidota</taxon>
        <taxon>Sphingobacteriia</taxon>
        <taxon>Sphingobacteriales</taxon>
        <taxon>Sphingobacteriaceae</taxon>
        <taxon>Pedobacter</taxon>
    </lineage>
</organism>
<dbReference type="EMBL" id="JAVDTF010000001">
    <property type="protein sequence ID" value="MDR6781799.1"/>
    <property type="molecule type" value="Genomic_DNA"/>
</dbReference>
<proteinExistence type="predicted"/>
<evidence type="ECO:0000313" key="2">
    <source>
        <dbReference type="Proteomes" id="UP001246858"/>
    </source>
</evidence>
<keyword evidence="2" id="KW-1185">Reference proteome</keyword>
<sequence>MNKNISPELIRKYIGGNCTPEEIENVHNWYASFENEPDPLIDLELKEQLELKMRMLGRIRTNIQSIGADRRNNRMKPLLYSWVVSAAAIFIVVLGIVLYQSDFKSKYFTRKNDNAEIISPVVVHNKTSTLQKHILPDSSVIWLRPLAMIMYSKNFVQDTRKVSMKGDAFFEVTKDKKHPFVIYSGGLITKVWGTSFSISYNSETRSTEVAVLTGKVSVSPNKHSEERSGERLEARLAEPSDELMLLPDQKAVYSESHKLSKAKITQNSAVSIWKKEDVLFDNITVKEIIKVLNIKFNVNITTTDQALNDYVLKADFSGQSLPEILLIMEKSLNITYSIEGADILLKQQQK</sequence>